<dbReference type="InterPro" id="IPR010497">
    <property type="entry name" value="Epoxide_hydro_N"/>
</dbReference>
<keyword evidence="2" id="KW-0058">Aromatic hydrocarbons catabolism</keyword>
<sequence length="375" mass="42191">MRPFRIDIPQPEIDDLRHRLDTTRWPDAGPVGDWSHGLPLDLMRDLTREWAHGHDWRTTQDRLNRIPQFTHEGIHFLHVRSARADATPLVLTHGWPGSFLEFESVIQPLTQGEPAFDVVVPSLPGYGFSAAHPWDVHEIADAWAALMATLGYPEFVAAGSDWGTSISTCIGMQHPERTFGLHLVPPLAAPRPGPWSPQEQRAQDELRERASTASAYSVVHQTRPQTIGYALADSPAALLAWIGEKLLTWGDGPQALSKEQIFDNLSLYWFTRTGASSARLYARSIDEIGRWFTDPEVLPTLDVPVGATVFAREVPRPSRRWAEKPYRHLVHWGEPERGGHFGAWEQPAVFTQELRKSLQGMKKARGRDVSRSPGR</sequence>
<accession>A0ABT9PFG3</accession>
<evidence type="ECO:0000256" key="3">
    <source>
        <dbReference type="ARBA" id="ARBA00022801"/>
    </source>
</evidence>
<proteinExistence type="inferred from homology"/>
<reference evidence="5 6" key="1">
    <citation type="submission" date="2023-07" db="EMBL/GenBank/DDBJ databases">
        <title>Sequencing the genomes of 1000 actinobacteria strains.</title>
        <authorList>
            <person name="Klenk H.-P."/>
        </authorList>
    </citation>
    <scope>NUCLEOTIDE SEQUENCE [LARGE SCALE GENOMIC DNA]</scope>
    <source>
        <strain evidence="5 6">DSM 44388</strain>
    </source>
</reference>
<dbReference type="PRINTS" id="PR00412">
    <property type="entry name" value="EPOXHYDRLASE"/>
</dbReference>
<comment type="caution">
    <text evidence="5">The sequence shown here is derived from an EMBL/GenBank/DDBJ whole genome shotgun (WGS) entry which is preliminary data.</text>
</comment>
<gene>
    <name evidence="5" type="ORF">J2S57_006975</name>
</gene>
<evidence type="ECO:0000256" key="1">
    <source>
        <dbReference type="ARBA" id="ARBA00010088"/>
    </source>
</evidence>
<keyword evidence="6" id="KW-1185">Reference proteome</keyword>
<evidence type="ECO:0000313" key="6">
    <source>
        <dbReference type="Proteomes" id="UP001235712"/>
    </source>
</evidence>
<feature type="domain" description="Epoxide hydrolase N-terminal" evidence="4">
    <location>
        <begin position="1"/>
        <end position="102"/>
    </location>
</feature>
<dbReference type="EMBL" id="JAUSQZ010000001">
    <property type="protein sequence ID" value="MDP9831226.1"/>
    <property type="molecule type" value="Genomic_DNA"/>
</dbReference>
<keyword evidence="3" id="KW-0378">Hydrolase</keyword>
<dbReference type="RefSeq" id="WP_307250791.1">
    <property type="nucleotide sequence ID" value="NZ_JAUSQZ010000001.1"/>
</dbReference>
<dbReference type="InterPro" id="IPR000639">
    <property type="entry name" value="Epox_hydrolase-like"/>
</dbReference>
<protein>
    <submittedName>
        <fullName evidence="5">Pimeloyl-ACP methyl ester carboxylesterase</fullName>
    </submittedName>
</protein>
<name>A0ABT9PFG3_9ACTN</name>
<comment type="similarity">
    <text evidence="1">Belongs to the peptidase S33 family.</text>
</comment>
<evidence type="ECO:0000259" key="4">
    <source>
        <dbReference type="Pfam" id="PF06441"/>
    </source>
</evidence>
<evidence type="ECO:0000313" key="5">
    <source>
        <dbReference type="EMBL" id="MDP9831226.1"/>
    </source>
</evidence>
<dbReference type="PANTHER" id="PTHR21661:SF35">
    <property type="entry name" value="EPOXIDE HYDROLASE"/>
    <property type="match status" value="1"/>
</dbReference>
<organism evidence="5 6">
    <name type="scientific">Kineosporia succinea</name>
    <dbReference type="NCBI Taxonomy" id="84632"/>
    <lineage>
        <taxon>Bacteria</taxon>
        <taxon>Bacillati</taxon>
        <taxon>Actinomycetota</taxon>
        <taxon>Actinomycetes</taxon>
        <taxon>Kineosporiales</taxon>
        <taxon>Kineosporiaceae</taxon>
        <taxon>Kineosporia</taxon>
    </lineage>
</organism>
<dbReference type="Proteomes" id="UP001235712">
    <property type="component" value="Unassembled WGS sequence"/>
</dbReference>
<dbReference type="PANTHER" id="PTHR21661">
    <property type="entry name" value="EPOXIDE HYDROLASE 1-RELATED"/>
    <property type="match status" value="1"/>
</dbReference>
<dbReference type="Gene3D" id="3.40.50.1820">
    <property type="entry name" value="alpha/beta hydrolase"/>
    <property type="match status" value="1"/>
</dbReference>
<dbReference type="InterPro" id="IPR029058">
    <property type="entry name" value="AB_hydrolase_fold"/>
</dbReference>
<dbReference type="PIRSF" id="PIRSF001112">
    <property type="entry name" value="Epoxide_hydrolase"/>
    <property type="match status" value="1"/>
</dbReference>
<dbReference type="SUPFAM" id="SSF53474">
    <property type="entry name" value="alpha/beta-Hydrolases"/>
    <property type="match status" value="1"/>
</dbReference>
<dbReference type="InterPro" id="IPR016292">
    <property type="entry name" value="Epoxide_hydrolase"/>
</dbReference>
<dbReference type="Pfam" id="PF06441">
    <property type="entry name" value="EHN"/>
    <property type="match status" value="1"/>
</dbReference>
<evidence type="ECO:0000256" key="2">
    <source>
        <dbReference type="ARBA" id="ARBA00022797"/>
    </source>
</evidence>